<dbReference type="OrthoDB" id="2453533at2"/>
<reference evidence="2 3" key="1">
    <citation type="submission" date="2011-01" db="EMBL/GenBank/DDBJ databases">
        <title>Complete sequence of chromosome of Streptomyces flavogriseus ATCC 33331.</title>
        <authorList>
            <consortium name="US DOE Joint Genome Institute"/>
            <person name="Lucas S."/>
            <person name="Copeland A."/>
            <person name="Lapidus A."/>
            <person name="Cheng J.-F."/>
            <person name="Goodwin L."/>
            <person name="Pitluck S."/>
            <person name="Davenport K."/>
            <person name="Detter J.C."/>
            <person name="Han C."/>
            <person name="Tapia R."/>
            <person name="Land M."/>
            <person name="Hauser L."/>
            <person name="Kyrpides N."/>
            <person name="Ivanova N."/>
            <person name="Ovchinnikova G."/>
            <person name="Pagani I."/>
            <person name="Brumm P."/>
            <person name="Mead D."/>
            <person name="Woyke T."/>
        </authorList>
    </citation>
    <scope>NUCLEOTIDE SEQUENCE [LARGE SCALE GENOMIC DNA]</scope>
    <source>
        <strain evidence="3">ATCC 33331 / IAF-45CD</strain>
    </source>
</reference>
<dbReference type="KEGG" id="sfa:Sfla_3467"/>
<name>A0A8D4BCA2_STRFA</name>
<organism evidence="2 3">
    <name type="scientific">Streptomyces pratensis (strain ATCC 33331 / IAF-45CD)</name>
    <dbReference type="NCBI Taxonomy" id="591167"/>
    <lineage>
        <taxon>Bacteria</taxon>
        <taxon>Bacillati</taxon>
        <taxon>Actinomycetota</taxon>
        <taxon>Actinomycetes</taxon>
        <taxon>Kitasatosporales</taxon>
        <taxon>Streptomycetaceae</taxon>
        <taxon>Streptomyces</taxon>
    </lineage>
</organism>
<gene>
    <name evidence="2" type="ordered locus">Sfla_3467</name>
</gene>
<dbReference type="InterPro" id="IPR029068">
    <property type="entry name" value="Glyas_Bleomycin-R_OHBP_Dase"/>
</dbReference>
<feature type="domain" description="VOC" evidence="1">
    <location>
        <begin position="2"/>
        <end position="112"/>
    </location>
</feature>
<evidence type="ECO:0000259" key="1">
    <source>
        <dbReference type="PROSITE" id="PS51819"/>
    </source>
</evidence>
<dbReference type="PROSITE" id="PS51819">
    <property type="entry name" value="VOC"/>
    <property type="match status" value="1"/>
</dbReference>
<protein>
    <submittedName>
        <fullName evidence="2">Glyoxalase/bleomycin resistance protein/dioxygenase</fullName>
    </submittedName>
</protein>
<dbReference type="CDD" id="cd06587">
    <property type="entry name" value="VOC"/>
    <property type="match status" value="1"/>
</dbReference>
<dbReference type="SUPFAM" id="SSF54593">
    <property type="entry name" value="Glyoxalase/Bleomycin resistance protein/Dihydroxybiphenyl dioxygenase"/>
    <property type="match status" value="1"/>
</dbReference>
<proteinExistence type="predicted"/>
<dbReference type="Gene3D" id="3.10.180.10">
    <property type="entry name" value="2,3-Dihydroxybiphenyl 1,2-Dioxygenase, domain 1"/>
    <property type="match status" value="1"/>
</dbReference>
<evidence type="ECO:0000313" key="3">
    <source>
        <dbReference type="Proteomes" id="UP000002066"/>
    </source>
</evidence>
<sequence length="116" mass="12635">MSFTHVLAVAPVMAIEPAVEWYERLFGRPADARPMDGLADWHISPYAWLQVFESPERAGGTLVNLVVDDLDQALSDLADRGIGAGEIQPGAREVRFAAVHDPDGNRVTLIENPVAD</sequence>
<dbReference type="Proteomes" id="UP000002066">
    <property type="component" value="Chromosome"/>
</dbReference>
<evidence type="ECO:0000313" key="2">
    <source>
        <dbReference type="EMBL" id="ADW04887.1"/>
    </source>
</evidence>
<dbReference type="EMBL" id="CP002475">
    <property type="protein sequence ID" value="ADW04887.1"/>
    <property type="molecule type" value="Genomic_DNA"/>
</dbReference>
<accession>A0A8D4BCA2</accession>
<dbReference type="InterPro" id="IPR037523">
    <property type="entry name" value="VOC_core"/>
</dbReference>
<dbReference type="AlphaFoldDB" id="A0A8D4BCA2"/>